<dbReference type="InterPro" id="IPR051127">
    <property type="entry name" value="Fungal_SecMet_Regulators"/>
</dbReference>
<keyword evidence="1" id="KW-0479">Metal-binding</keyword>
<dbReference type="InterPro" id="IPR007219">
    <property type="entry name" value="XnlR_reg_dom"/>
</dbReference>
<dbReference type="CDD" id="cd12148">
    <property type="entry name" value="fungal_TF_MHR"/>
    <property type="match status" value="1"/>
</dbReference>
<dbReference type="Gene3D" id="4.10.240.10">
    <property type="entry name" value="Zn(2)-C6 fungal-type DNA-binding domain"/>
    <property type="match status" value="1"/>
</dbReference>
<dbReference type="PANTHER" id="PTHR47424">
    <property type="entry name" value="REGULATORY PROTEIN GAL4"/>
    <property type="match status" value="1"/>
</dbReference>
<proteinExistence type="predicted"/>
<dbReference type="GO" id="GO:0006351">
    <property type="term" value="P:DNA-templated transcription"/>
    <property type="evidence" value="ECO:0007669"/>
    <property type="project" value="InterPro"/>
</dbReference>
<keyword evidence="5" id="KW-0539">Nucleus</keyword>
<organism evidence="8 9">
    <name type="scientific">Pochonia chlamydosporia 170</name>
    <dbReference type="NCBI Taxonomy" id="1380566"/>
    <lineage>
        <taxon>Eukaryota</taxon>
        <taxon>Fungi</taxon>
        <taxon>Dikarya</taxon>
        <taxon>Ascomycota</taxon>
        <taxon>Pezizomycotina</taxon>
        <taxon>Sordariomycetes</taxon>
        <taxon>Hypocreomycetidae</taxon>
        <taxon>Hypocreales</taxon>
        <taxon>Clavicipitaceae</taxon>
        <taxon>Pochonia</taxon>
    </lineage>
</organism>
<dbReference type="Pfam" id="PF04082">
    <property type="entry name" value="Fungal_trans"/>
    <property type="match status" value="1"/>
</dbReference>
<dbReference type="GO" id="GO:0000981">
    <property type="term" value="F:DNA-binding transcription factor activity, RNA polymerase II-specific"/>
    <property type="evidence" value="ECO:0007669"/>
    <property type="project" value="InterPro"/>
</dbReference>
<evidence type="ECO:0000256" key="6">
    <source>
        <dbReference type="SAM" id="MobiDB-lite"/>
    </source>
</evidence>
<dbReference type="SMART" id="SM00906">
    <property type="entry name" value="Fungal_trans"/>
    <property type="match status" value="1"/>
</dbReference>
<dbReference type="PROSITE" id="PS50048">
    <property type="entry name" value="ZN2_CY6_FUNGAL_2"/>
    <property type="match status" value="1"/>
</dbReference>
<dbReference type="Pfam" id="PF00172">
    <property type="entry name" value="Zn_clus"/>
    <property type="match status" value="1"/>
</dbReference>
<evidence type="ECO:0000313" key="8">
    <source>
        <dbReference type="EMBL" id="OAQ73142.1"/>
    </source>
</evidence>
<keyword evidence="2" id="KW-0805">Transcription regulation</keyword>
<dbReference type="Proteomes" id="UP000078397">
    <property type="component" value="Unassembled WGS sequence"/>
</dbReference>
<sequence>MDIEYKRKRVAKACQRCRSMKSKCDGHRPSCSRCLGYGYTCIYRLQRPRLRTGTDERFSADISENLPDLCDAIHQQESLLDHVISLLPSGPEQEEVLLKRSSIKSQIDDAISSTRSNVSPRAVASESPSASPSGHVDRSPGYLGEVSDIRFVNLVKKILQTQDGTAMTQRDFESYDQGESLVFSDKVTSPTMLLPVFEEAKRYINAYFTTIHIAYPFIPESIFVQEYKTHRDHDTPQARNCGSNIETALLYTICAIGAHYTTLPGKDNGVDTLHEKFFSCWTILGQAVRVAQSIGLHVASEESDSTQCGHSPEIEKRRRVWYSIYVLDRLLSLQLGRPPAIHDDDFNVPLPTRTSDAEIDWTGEVVEERTSNGPSSGDYFIARNMLAIKYHHLRALIYRPYLCHPLLMHLGDPNTSFSQLDWPLIRTYERACILEARETARLLHGISSKEELVHGFPWWQMISCLVCASSILLVSSMFAEATLESSEFDTDGLSDDAETCLKVFDALSINSPGARIARDMMKALKECGVKWKDAGGGTPRSAQDSAKALNGSPRLLNQVPNLNTTLNSLYDGDYGQQLSISGGSVQTNCCWPAEIVDSMAWSSQFFDFGSERLGHGD</sequence>
<dbReference type="PROSITE" id="PS00463">
    <property type="entry name" value="ZN2_CY6_FUNGAL_1"/>
    <property type="match status" value="1"/>
</dbReference>
<evidence type="ECO:0000256" key="4">
    <source>
        <dbReference type="ARBA" id="ARBA00023163"/>
    </source>
</evidence>
<dbReference type="SUPFAM" id="SSF57701">
    <property type="entry name" value="Zn2/Cys6 DNA-binding domain"/>
    <property type="match status" value="1"/>
</dbReference>
<name>A0A179G5P0_METCM</name>
<dbReference type="InterPro" id="IPR001138">
    <property type="entry name" value="Zn2Cys6_DnaBD"/>
</dbReference>
<evidence type="ECO:0000256" key="1">
    <source>
        <dbReference type="ARBA" id="ARBA00022723"/>
    </source>
</evidence>
<dbReference type="KEGG" id="pchm:VFPPC_00934"/>
<accession>A0A179G5P0</accession>
<keyword evidence="9" id="KW-1185">Reference proteome</keyword>
<dbReference type="AlphaFoldDB" id="A0A179G5P0"/>
<dbReference type="GO" id="GO:0003677">
    <property type="term" value="F:DNA binding"/>
    <property type="evidence" value="ECO:0007669"/>
    <property type="project" value="UniProtKB-KW"/>
</dbReference>
<keyword evidence="3" id="KW-0238">DNA-binding</keyword>
<dbReference type="CDD" id="cd00067">
    <property type="entry name" value="GAL4"/>
    <property type="match status" value="1"/>
</dbReference>
<evidence type="ECO:0000256" key="5">
    <source>
        <dbReference type="ARBA" id="ARBA00023242"/>
    </source>
</evidence>
<dbReference type="PANTHER" id="PTHR47424:SF3">
    <property type="entry name" value="REGULATORY PROTEIN GAL4"/>
    <property type="match status" value="1"/>
</dbReference>
<comment type="caution">
    <text evidence="8">The sequence shown here is derived from an EMBL/GenBank/DDBJ whole genome shotgun (WGS) entry which is preliminary data.</text>
</comment>
<dbReference type="RefSeq" id="XP_018149225.1">
    <property type="nucleotide sequence ID" value="XM_018280854.1"/>
</dbReference>
<evidence type="ECO:0000256" key="2">
    <source>
        <dbReference type="ARBA" id="ARBA00023015"/>
    </source>
</evidence>
<dbReference type="GO" id="GO:0008270">
    <property type="term" value="F:zinc ion binding"/>
    <property type="evidence" value="ECO:0007669"/>
    <property type="project" value="InterPro"/>
</dbReference>
<gene>
    <name evidence="8" type="ORF">VFPPC_00934</name>
</gene>
<evidence type="ECO:0000256" key="3">
    <source>
        <dbReference type="ARBA" id="ARBA00023125"/>
    </source>
</evidence>
<dbReference type="OrthoDB" id="6486656at2759"/>
<reference evidence="8 9" key="1">
    <citation type="journal article" date="2016" name="PLoS Pathog.">
        <title>Biosynthesis of antibiotic leucinostatins in bio-control fungus Purpureocillium lilacinum and their inhibition on phytophthora revealed by genome mining.</title>
        <authorList>
            <person name="Wang G."/>
            <person name="Liu Z."/>
            <person name="Lin R."/>
            <person name="Li E."/>
            <person name="Mao Z."/>
            <person name="Ling J."/>
            <person name="Yang Y."/>
            <person name="Yin W.B."/>
            <person name="Xie B."/>
        </authorList>
    </citation>
    <scope>NUCLEOTIDE SEQUENCE [LARGE SCALE GENOMIC DNA]</scope>
    <source>
        <strain evidence="8">170</strain>
    </source>
</reference>
<protein>
    <submittedName>
        <fullName evidence="8">Transcriptional regulatory protein GAL4</fullName>
    </submittedName>
</protein>
<dbReference type="SMART" id="SM00066">
    <property type="entry name" value="GAL4"/>
    <property type="match status" value="1"/>
</dbReference>
<feature type="domain" description="Zn(2)-C6 fungal-type" evidence="7">
    <location>
        <begin position="13"/>
        <end position="43"/>
    </location>
</feature>
<feature type="compositionally biased region" description="Low complexity" evidence="6">
    <location>
        <begin position="119"/>
        <end position="133"/>
    </location>
</feature>
<dbReference type="GeneID" id="28844848"/>
<feature type="region of interest" description="Disordered" evidence="6">
    <location>
        <begin position="109"/>
        <end position="139"/>
    </location>
</feature>
<keyword evidence="4" id="KW-0804">Transcription</keyword>
<dbReference type="InterPro" id="IPR036864">
    <property type="entry name" value="Zn2-C6_fun-type_DNA-bd_sf"/>
</dbReference>
<dbReference type="EMBL" id="LSBJ02000001">
    <property type="protein sequence ID" value="OAQ73142.1"/>
    <property type="molecule type" value="Genomic_DNA"/>
</dbReference>
<evidence type="ECO:0000313" key="9">
    <source>
        <dbReference type="Proteomes" id="UP000078397"/>
    </source>
</evidence>
<evidence type="ECO:0000259" key="7">
    <source>
        <dbReference type="PROSITE" id="PS50048"/>
    </source>
</evidence>